<dbReference type="EMBL" id="CAJOBR010052225">
    <property type="protein sequence ID" value="CAF5053586.1"/>
    <property type="molecule type" value="Genomic_DNA"/>
</dbReference>
<reference evidence="1" key="1">
    <citation type="submission" date="2021-02" db="EMBL/GenBank/DDBJ databases">
        <authorList>
            <person name="Nowell W R."/>
        </authorList>
    </citation>
    <scope>NUCLEOTIDE SEQUENCE</scope>
</reference>
<evidence type="ECO:0000313" key="1">
    <source>
        <dbReference type="EMBL" id="CAF5053586.1"/>
    </source>
</evidence>
<protein>
    <submittedName>
        <fullName evidence="1">Uncharacterized protein</fullName>
    </submittedName>
</protein>
<gene>
    <name evidence="1" type="ORF">QYT958_LOCUS42211</name>
</gene>
<sequence>LDAMFKTGRLLFYRVDDTQEGWRRAIFTSMALLSDRISTIEIIQKSMQVDLNDVLNKTKSQMRSIDKIHPSLDSIKKNEKVMSIKINNLEKKHQ</sequence>
<name>A0A822CWX9_9BILA</name>
<accession>A0A822CWX9</accession>
<feature type="non-terminal residue" evidence="1">
    <location>
        <position position="1"/>
    </location>
</feature>
<dbReference type="Proteomes" id="UP000663848">
    <property type="component" value="Unassembled WGS sequence"/>
</dbReference>
<comment type="caution">
    <text evidence="1">The sequence shown here is derived from an EMBL/GenBank/DDBJ whole genome shotgun (WGS) entry which is preliminary data.</text>
</comment>
<dbReference type="AlphaFoldDB" id="A0A822CWX9"/>
<evidence type="ECO:0000313" key="2">
    <source>
        <dbReference type="Proteomes" id="UP000663848"/>
    </source>
</evidence>
<organism evidence="1 2">
    <name type="scientific">Rotaria socialis</name>
    <dbReference type="NCBI Taxonomy" id="392032"/>
    <lineage>
        <taxon>Eukaryota</taxon>
        <taxon>Metazoa</taxon>
        <taxon>Spiralia</taxon>
        <taxon>Gnathifera</taxon>
        <taxon>Rotifera</taxon>
        <taxon>Eurotatoria</taxon>
        <taxon>Bdelloidea</taxon>
        <taxon>Philodinida</taxon>
        <taxon>Philodinidae</taxon>
        <taxon>Rotaria</taxon>
    </lineage>
</organism>
<proteinExistence type="predicted"/>